<dbReference type="Proteomes" id="UP000230423">
    <property type="component" value="Unassembled WGS sequence"/>
</dbReference>
<evidence type="ECO:0000313" key="1">
    <source>
        <dbReference type="EMBL" id="PIO64800.1"/>
    </source>
</evidence>
<proteinExistence type="predicted"/>
<evidence type="ECO:0000313" key="2">
    <source>
        <dbReference type="Proteomes" id="UP000230423"/>
    </source>
</evidence>
<organism evidence="1 2">
    <name type="scientific">Teladorsagia circumcincta</name>
    <name type="common">Brown stomach worm</name>
    <name type="synonym">Ostertagia circumcincta</name>
    <dbReference type="NCBI Taxonomy" id="45464"/>
    <lineage>
        <taxon>Eukaryota</taxon>
        <taxon>Metazoa</taxon>
        <taxon>Ecdysozoa</taxon>
        <taxon>Nematoda</taxon>
        <taxon>Chromadorea</taxon>
        <taxon>Rhabditida</taxon>
        <taxon>Rhabditina</taxon>
        <taxon>Rhabditomorpha</taxon>
        <taxon>Strongyloidea</taxon>
        <taxon>Trichostrongylidae</taxon>
        <taxon>Teladorsagia</taxon>
    </lineage>
</organism>
<name>A0A2G9U5J1_TELCI</name>
<reference evidence="1 2" key="1">
    <citation type="submission" date="2015-09" db="EMBL/GenBank/DDBJ databases">
        <title>Draft genome of the parasitic nematode Teladorsagia circumcincta isolate WARC Sus (inbred).</title>
        <authorList>
            <person name="Mitreva M."/>
        </authorList>
    </citation>
    <scope>NUCLEOTIDE SEQUENCE [LARGE SCALE GENOMIC DNA]</scope>
    <source>
        <strain evidence="1 2">S</strain>
    </source>
</reference>
<accession>A0A2G9U5J1</accession>
<dbReference type="AlphaFoldDB" id="A0A2G9U5J1"/>
<gene>
    <name evidence="1" type="ORF">TELCIR_13559</name>
</gene>
<dbReference type="EMBL" id="KZ349562">
    <property type="protein sequence ID" value="PIO64800.1"/>
    <property type="molecule type" value="Genomic_DNA"/>
</dbReference>
<sequence length="98" mass="10231">MTMRSMSTICGRSTDVRSYEKPFKKTVTVAADDKGSTATPTTTEPTSTTAPHITTTIIQLTNTPHHIPTMAVATVMGIPHTAEVTVAASLVLAAVCSA</sequence>
<keyword evidence="2" id="KW-1185">Reference proteome</keyword>
<protein>
    <submittedName>
        <fullName evidence="1">Uncharacterized protein</fullName>
    </submittedName>
</protein>